<accession>A0AAD9UJC8</accession>
<name>A0AAD9UJC8_RIDPI</name>
<gene>
    <name evidence="1" type="ORF">NP493_53g08101</name>
</gene>
<sequence length="202" mass="23769">MPQCVSRKNTDAPCGKGTRATELMESTLRMRQRTAQINKTAHIRLQSYTDMIEKRRQAEEARKLRLIERTRRTLEEIRAYQKVLLTYSARHLLSLQWGPKASKDKTHRRARRFQLENRILNTGFGIETMRLQIQRTIESNKPEVRARNMRKRMLSIAKKRSDFLIDRKVTNEALKQERLLAASSLMSGDRDDLNSEMQRLSV</sequence>
<organism evidence="1 2">
    <name type="scientific">Ridgeia piscesae</name>
    <name type="common">Tubeworm</name>
    <dbReference type="NCBI Taxonomy" id="27915"/>
    <lineage>
        <taxon>Eukaryota</taxon>
        <taxon>Metazoa</taxon>
        <taxon>Spiralia</taxon>
        <taxon>Lophotrochozoa</taxon>
        <taxon>Annelida</taxon>
        <taxon>Polychaeta</taxon>
        <taxon>Sedentaria</taxon>
        <taxon>Canalipalpata</taxon>
        <taxon>Sabellida</taxon>
        <taxon>Siboglinidae</taxon>
        <taxon>Ridgeia</taxon>
    </lineage>
</organism>
<comment type="caution">
    <text evidence="1">The sequence shown here is derived from an EMBL/GenBank/DDBJ whole genome shotgun (WGS) entry which is preliminary data.</text>
</comment>
<reference evidence="1" key="1">
    <citation type="journal article" date="2023" name="Mol. Biol. Evol.">
        <title>Third-Generation Sequencing Reveals the Adaptive Role of the Epigenome in Three Deep-Sea Polychaetes.</title>
        <authorList>
            <person name="Perez M."/>
            <person name="Aroh O."/>
            <person name="Sun Y."/>
            <person name="Lan Y."/>
            <person name="Juniper S.K."/>
            <person name="Young C.R."/>
            <person name="Angers B."/>
            <person name="Qian P.Y."/>
        </authorList>
    </citation>
    <scope>NUCLEOTIDE SEQUENCE</scope>
    <source>
        <strain evidence="1">R07B-5</strain>
    </source>
</reference>
<dbReference type="EMBL" id="JAODUO010000053">
    <property type="protein sequence ID" value="KAK2191397.1"/>
    <property type="molecule type" value="Genomic_DNA"/>
</dbReference>
<dbReference type="Proteomes" id="UP001209878">
    <property type="component" value="Unassembled WGS sequence"/>
</dbReference>
<keyword evidence="2" id="KW-1185">Reference proteome</keyword>
<proteinExistence type="predicted"/>
<evidence type="ECO:0000313" key="1">
    <source>
        <dbReference type="EMBL" id="KAK2191397.1"/>
    </source>
</evidence>
<evidence type="ECO:0000313" key="2">
    <source>
        <dbReference type="Proteomes" id="UP001209878"/>
    </source>
</evidence>
<protein>
    <submittedName>
        <fullName evidence="1">Uncharacterized protein</fullName>
    </submittedName>
</protein>
<dbReference type="AlphaFoldDB" id="A0AAD9UJC8"/>